<organism evidence="2 3">
    <name type="scientific">Porites evermanni</name>
    <dbReference type="NCBI Taxonomy" id="104178"/>
    <lineage>
        <taxon>Eukaryota</taxon>
        <taxon>Metazoa</taxon>
        <taxon>Cnidaria</taxon>
        <taxon>Anthozoa</taxon>
        <taxon>Hexacorallia</taxon>
        <taxon>Scleractinia</taxon>
        <taxon>Fungiina</taxon>
        <taxon>Poritidae</taxon>
        <taxon>Porites</taxon>
    </lineage>
</organism>
<gene>
    <name evidence="2" type="ORF">PEVE_00014534</name>
</gene>
<name>A0ABN8LGI9_9CNID</name>
<feature type="coiled-coil region" evidence="1">
    <location>
        <begin position="193"/>
        <end position="241"/>
    </location>
</feature>
<keyword evidence="3" id="KW-1185">Reference proteome</keyword>
<protein>
    <submittedName>
        <fullName evidence="2">Uncharacterized protein</fullName>
    </submittedName>
</protein>
<sequence length="250" mass="29110">MACMVRGEPKKVLNTGLKSVREKMDAVAANTRAQVDREKRAKEALAEANLREERALSKKRKILDEISKAEQDMEKIETQVSYCKERLYFANQRYDENAYMKVFLEKNKVDVGSMECSVEQYREKTKSTVQAIAKMQKTIENKEREILAQEKRELTARDRMSRIQEKLRAVERAGQGFSQNYTPINEKQYLKILEEMKEKISKAVVRRKKAEKKADALEKDIVEKEKQIAVVKKRNAELTQTTNELRGSRV</sequence>
<dbReference type="EMBL" id="CALNXI010000021">
    <property type="protein sequence ID" value="CAH3015283.1"/>
    <property type="molecule type" value="Genomic_DNA"/>
</dbReference>
<reference evidence="2 3" key="1">
    <citation type="submission" date="2022-05" db="EMBL/GenBank/DDBJ databases">
        <authorList>
            <consortium name="Genoscope - CEA"/>
            <person name="William W."/>
        </authorList>
    </citation>
    <scope>NUCLEOTIDE SEQUENCE [LARGE SCALE GENOMIC DNA]</scope>
</reference>
<proteinExistence type="predicted"/>
<accession>A0ABN8LGI9</accession>
<comment type="caution">
    <text evidence="2">The sequence shown here is derived from an EMBL/GenBank/DDBJ whole genome shotgun (WGS) entry which is preliminary data.</text>
</comment>
<evidence type="ECO:0000313" key="2">
    <source>
        <dbReference type="EMBL" id="CAH3015283.1"/>
    </source>
</evidence>
<dbReference type="Proteomes" id="UP001159427">
    <property type="component" value="Unassembled WGS sequence"/>
</dbReference>
<evidence type="ECO:0000313" key="3">
    <source>
        <dbReference type="Proteomes" id="UP001159427"/>
    </source>
</evidence>
<evidence type="ECO:0000256" key="1">
    <source>
        <dbReference type="SAM" id="Coils"/>
    </source>
</evidence>
<keyword evidence="1" id="KW-0175">Coiled coil</keyword>
<feature type="coiled-coil region" evidence="1">
    <location>
        <begin position="28"/>
        <end position="86"/>
    </location>
</feature>
<dbReference type="SUPFAM" id="SSF57997">
    <property type="entry name" value="Tropomyosin"/>
    <property type="match status" value="1"/>
</dbReference>